<proteinExistence type="predicted"/>
<sequence>MQLPNRFQAYIPSQKLSAYLLSETHPVGRDKAKFFRTLGFNENNLHLLEQGLLTIAHHATAQAVVDSPHGTKYVLEGILHTPDRRSPRIRTIWILETGEKNPRFVTAYPA</sequence>
<dbReference type="Pfam" id="PF21814">
    <property type="entry name" value="DUF6883"/>
    <property type="match status" value="1"/>
</dbReference>
<feature type="domain" description="DUF6883" evidence="1">
    <location>
        <begin position="2"/>
        <end position="109"/>
    </location>
</feature>
<reference evidence="2 3" key="1">
    <citation type="journal article" date="2014" name="Nature">
        <title>An environmental bacterial taxon with a large and distinct metabolic repertoire.</title>
        <authorList>
            <person name="Wilson M.C."/>
            <person name="Mori T."/>
            <person name="Ruckert C."/>
            <person name="Uria A.R."/>
            <person name="Helf M.J."/>
            <person name="Takada K."/>
            <person name="Gernert C."/>
            <person name="Steffens U.A."/>
            <person name="Heycke N."/>
            <person name="Schmitt S."/>
            <person name="Rinke C."/>
            <person name="Helfrich E.J."/>
            <person name="Brachmann A.O."/>
            <person name="Gurgui C."/>
            <person name="Wakimoto T."/>
            <person name="Kracht M."/>
            <person name="Crusemann M."/>
            <person name="Hentschel U."/>
            <person name="Abe I."/>
            <person name="Matsunaga S."/>
            <person name="Kalinowski J."/>
            <person name="Takeyama H."/>
            <person name="Piel J."/>
        </authorList>
    </citation>
    <scope>NUCLEOTIDE SEQUENCE [LARGE SCALE GENOMIC DNA]</scope>
    <source>
        <strain evidence="3">TSY1</strain>
    </source>
</reference>
<dbReference type="Proteomes" id="UP000019141">
    <property type="component" value="Unassembled WGS sequence"/>
</dbReference>
<dbReference type="EMBL" id="AZHW01000306">
    <property type="protein sequence ID" value="ETX00772.1"/>
    <property type="molecule type" value="Genomic_DNA"/>
</dbReference>
<evidence type="ECO:0000313" key="3">
    <source>
        <dbReference type="Proteomes" id="UP000019141"/>
    </source>
</evidence>
<name>W4LTM1_ENTF1</name>
<evidence type="ECO:0000259" key="1">
    <source>
        <dbReference type="Pfam" id="PF21814"/>
    </source>
</evidence>
<organism evidence="2 3">
    <name type="scientific">Entotheonella factor</name>
    <dbReference type="NCBI Taxonomy" id="1429438"/>
    <lineage>
        <taxon>Bacteria</taxon>
        <taxon>Pseudomonadati</taxon>
        <taxon>Nitrospinota/Tectimicrobiota group</taxon>
        <taxon>Candidatus Tectimicrobiota</taxon>
        <taxon>Candidatus Entotheonellia</taxon>
        <taxon>Candidatus Entotheonellales</taxon>
        <taxon>Candidatus Entotheonellaceae</taxon>
        <taxon>Candidatus Entotheonella</taxon>
    </lineage>
</organism>
<dbReference type="InterPro" id="IPR049250">
    <property type="entry name" value="DUF6883"/>
</dbReference>
<keyword evidence="3" id="KW-1185">Reference proteome</keyword>
<protein>
    <recommendedName>
        <fullName evidence="1">DUF6883 domain-containing protein</fullName>
    </recommendedName>
</protein>
<dbReference type="AlphaFoldDB" id="W4LTM1"/>
<evidence type="ECO:0000313" key="2">
    <source>
        <dbReference type="EMBL" id="ETX00772.1"/>
    </source>
</evidence>
<comment type="caution">
    <text evidence="2">The sequence shown here is derived from an EMBL/GenBank/DDBJ whole genome shotgun (WGS) entry which is preliminary data.</text>
</comment>
<dbReference type="HOGENOM" id="CLU_137827_2_0_7"/>
<accession>W4LTM1</accession>
<gene>
    <name evidence="2" type="ORF">ETSY1_09950</name>
</gene>